<dbReference type="GO" id="GO:0055085">
    <property type="term" value="P:transmembrane transport"/>
    <property type="evidence" value="ECO:0007669"/>
    <property type="project" value="InterPro"/>
</dbReference>
<comment type="subcellular location">
    <subcellularLocation>
        <location evidence="1 7">Cell membrane</location>
        <topology evidence="1 7">Multi-pass membrane protein</topology>
    </subcellularLocation>
</comment>
<dbReference type="Proteomes" id="UP000553776">
    <property type="component" value="Unassembled WGS sequence"/>
</dbReference>
<evidence type="ECO:0000256" key="3">
    <source>
        <dbReference type="ARBA" id="ARBA00022475"/>
    </source>
</evidence>
<feature type="transmembrane region" description="Helical" evidence="7">
    <location>
        <begin position="114"/>
        <end position="136"/>
    </location>
</feature>
<keyword evidence="3" id="KW-1003">Cell membrane</keyword>
<feature type="transmembrane region" description="Helical" evidence="7">
    <location>
        <begin position="243"/>
        <end position="268"/>
    </location>
</feature>
<evidence type="ECO:0000313" key="9">
    <source>
        <dbReference type="EMBL" id="MBB6690460.1"/>
    </source>
</evidence>
<keyword evidence="5 7" id="KW-1133">Transmembrane helix</keyword>
<dbReference type="Gene3D" id="1.10.3720.10">
    <property type="entry name" value="MetI-like"/>
    <property type="match status" value="1"/>
</dbReference>
<dbReference type="PANTHER" id="PTHR30465:SF74">
    <property type="entry name" value="OLIGOPEPTIDE TRANSPORT SYSTEM PERMEASE PROTEIN OPPB"/>
    <property type="match status" value="1"/>
</dbReference>
<dbReference type="RefSeq" id="WP_185134489.1">
    <property type="nucleotide sequence ID" value="NZ_BORM01000008.1"/>
</dbReference>
<dbReference type="SUPFAM" id="SSF161098">
    <property type="entry name" value="MetI-like"/>
    <property type="match status" value="1"/>
</dbReference>
<name>A0A841TX62_9BACL</name>
<evidence type="ECO:0000256" key="7">
    <source>
        <dbReference type="RuleBase" id="RU363032"/>
    </source>
</evidence>
<evidence type="ECO:0000256" key="1">
    <source>
        <dbReference type="ARBA" id="ARBA00004651"/>
    </source>
</evidence>
<evidence type="ECO:0000313" key="10">
    <source>
        <dbReference type="Proteomes" id="UP000553776"/>
    </source>
</evidence>
<proteinExistence type="inferred from homology"/>
<dbReference type="GO" id="GO:0005886">
    <property type="term" value="C:plasma membrane"/>
    <property type="evidence" value="ECO:0007669"/>
    <property type="project" value="UniProtKB-SubCell"/>
</dbReference>
<evidence type="ECO:0000256" key="5">
    <source>
        <dbReference type="ARBA" id="ARBA00022989"/>
    </source>
</evidence>
<dbReference type="Pfam" id="PF00528">
    <property type="entry name" value="BPD_transp_1"/>
    <property type="match status" value="1"/>
</dbReference>
<dbReference type="InterPro" id="IPR035906">
    <property type="entry name" value="MetI-like_sf"/>
</dbReference>
<feature type="transmembrane region" description="Helical" evidence="7">
    <location>
        <begin position="188"/>
        <end position="207"/>
    </location>
</feature>
<keyword evidence="4 7" id="KW-0812">Transmembrane</keyword>
<gene>
    <name evidence="9" type="ORF">H7B90_03500</name>
</gene>
<keyword evidence="10" id="KW-1185">Reference proteome</keyword>
<evidence type="ECO:0000256" key="4">
    <source>
        <dbReference type="ARBA" id="ARBA00022692"/>
    </source>
</evidence>
<feature type="transmembrane region" description="Helical" evidence="7">
    <location>
        <begin position="156"/>
        <end position="182"/>
    </location>
</feature>
<evidence type="ECO:0000256" key="2">
    <source>
        <dbReference type="ARBA" id="ARBA00022448"/>
    </source>
</evidence>
<reference evidence="9 10" key="1">
    <citation type="submission" date="2020-08" db="EMBL/GenBank/DDBJ databases">
        <title>Cohnella phylogeny.</title>
        <authorList>
            <person name="Dunlap C."/>
        </authorList>
    </citation>
    <scope>NUCLEOTIDE SEQUENCE [LARGE SCALE GENOMIC DNA]</scope>
    <source>
        <strain evidence="9 10">DSM 25239</strain>
    </source>
</reference>
<dbReference type="PANTHER" id="PTHR30465">
    <property type="entry name" value="INNER MEMBRANE ABC TRANSPORTER"/>
    <property type="match status" value="1"/>
</dbReference>
<evidence type="ECO:0000256" key="6">
    <source>
        <dbReference type="ARBA" id="ARBA00023136"/>
    </source>
</evidence>
<dbReference type="AlphaFoldDB" id="A0A841TX62"/>
<dbReference type="InterPro" id="IPR000515">
    <property type="entry name" value="MetI-like"/>
</dbReference>
<keyword evidence="6 7" id="KW-0472">Membrane</keyword>
<evidence type="ECO:0000259" key="8">
    <source>
        <dbReference type="PROSITE" id="PS50928"/>
    </source>
</evidence>
<sequence length="320" mass="35227">MAVATFILKRFVQIVITLILVMSVSYIMMYYSPGGFMNTTTMATVLAPLQGQNPILYQQVMDQFQSRYGLNLPLWQQIVKYVWHELTFDFGNSMQNPSLTIMSQLKQTLPISTLLAFGSVLLSVVVGVPLGIVAALKRNTWIDYVVGTVSLAGQAIPSFVLAVIMVLLFGVALPGILPIAGWGTWKDAVLPIVCLSAANIGVVARYMRGSLIETLRQDYIRTAKAKGVKYWPMIYKHGVKNSLTAMITVVGPQFAVTVMGTIWVEQIFGIPGLGKVMQSAFTSFDYPLAITSVFLLGSMIMIMNLLVDIVYALIDPRVKL</sequence>
<dbReference type="PROSITE" id="PS50928">
    <property type="entry name" value="ABC_TM1"/>
    <property type="match status" value="1"/>
</dbReference>
<accession>A0A841TX62</accession>
<organism evidence="9 10">
    <name type="scientific">Cohnella xylanilytica</name>
    <dbReference type="NCBI Taxonomy" id="557555"/>
    <lineage>
        <taxon>Bacteria</taxon>
        <taxon>Bacillati</taxon>
        <taxon>Bacillota</taxon>
        <taxon>Bacilli</taxon>
        <taxon>Bacillales</taxon>
        <taxon>Paenibacillaceae</taxon>
        <taxon>Cohnella</taxon>
    </lineage>
</organism>
<comment type="similarity">
    <text evidence="7">Belongs to the binding-protein-dependent transport system permease family.</text>
</comment>
<dbReference type="CDD" id="cd06261">
    <property type="entry name" value="TM_PBP2"/>
    <property type="match status" value="1"/>
</dbReference>
<keyword evidence="2 7" id="KW-0813">Transport</keyword>
<feature type="transmembrane region" description="Helical" evidence="7">
    <location>
        <begin position="288"/>
        <end position="314"/>
    </location>
</feature>
<feature type="transmembrane region" description="Helical" evidence="7">
    <location>
        <begin position="12"/>
        <end position="32"/>
    </location>
</feature>
<feature type="domain" description="ABC transmembrane type-1" evidence="8">
    <location>
        <begin position="109"/>
        <end position="307"/>
    </location>
</feature>
<comment type="caution">
    <text evidence="9">The sequence shown here is derived from an EMBL/GenBank/DDBJ whole genome shotgun (WGS) entry which is preliminary data.</text>
</comment>
<dbReference type="EMBL" id="JACJVR010000011">
    <property type="protein sequence ID" value="MBB6690460.1"/>
    <property type="molecule type" value="Genomic_DNA"/>
</dbReference>
<protein>
    <submittedName>
        <fullName evidence="9">ABC transporter permease</fullName>
    </submittedName>
</protein>